<dbReference type="EMBL" id="QJKJ01013689">
    <property type="protein sequence ID" value="RDX65892.1"/>
    <property type="molecule type" value="Genomic_DNA"/>
</dbReference>
<organism evidence="2 3">
    <name type="scientific">Mucuna pruriens</name>
    <name type="common">Velvet bean</name>
    <name type="synonym">Dolichos pruriens</name>
    <dbReference type="NCBI Taxonomy" id="157652"/>
    <lineage>
        <taxon>Eukaryota</taxon>
        <taxon>Viridiplantae</taxon>
        <taxon>Streptophyta</taxon>
        <taxon>Embryophyta</taxon>
        <taxon>Tracheophyta</taxon>
        <taxon>Spermatophyta</taxon>
        <taxon>Magnoliopsida</taxon>
        <taxon>eudicotyledons</taxon>
        <taxon>Gunneridae</taxon>
        <taxon>Pentapetalae</taxon>
        <taxon>rosids</taxon>
        <taxon>fabids</taxon>
        <taxon>Fabales</taxon>
        <taxon>Fabaceae</taxon>
        <taxon>Papilionoideae</taxon>
        <taxon>50 kb inversion clade</taxon>
        <taxon>NPAAA clade</taxon>
        <taxon>indigoferoid/millettioid clade</taxon>
        <taxon>Phaseoleae</taxon>
        <taxon>Mucuna</taxon>
    </lineage>
</organism>
<dbReference type="Pfam" id="PF07727">
    <property type="entry name" value="RVT_2"/>
    <property type="match status" value="1"/>
</dbReference>
<evidence type="ECO:0000259" key="1">
    <source>
        <dbReference type="Pfam" id="PF07727"/>
    </source>
</evidence>
<evidence type="ECO:0000313" key="3">
    <source>
        <dbReference type="Proteomes" id="UP000257109"/>
    </source>
</evidence>
<feature type="domain" description="Reverse transcriptase Ty1/copia-type" evidence="1">
    <location>
        <begin position="53"/>
        <end position="114"/>
    </location>
</feature>
<name>A0A371EIL6_MUCPR</name>
<accession>A0A371EIL6</accession>
<dbReference type="STRING" id="157652.A0A371EIL6"/>
<gene>
    <name evidence="2" type="ORF">CR513_55404</name>
</gene>
<dbReference type="OrthoDB" id="1917367at2759"/>
<keyword evidence="3" id="KW-1185">Reference proteome</keyword>
<reference evidence="2" key="1">
    <citation type="submission" date="2018-05" db="EMBL/GenBank/DDBJ databases">
        <title>Draft genome of Mucuna pruriens seed.</title>
        <authorList>
            <person name="Nnadi N.E."/>
            <person name="Vos R."/>
            <person name="Hasami M.H."/>
            <person name="Devisetty U.K."/>
            <person name="Aguiy J.C."/>
        </authorList>
    </citation>
    <scope>NUCLEOTIDE SEQUENCE [LARGE SCALE GENOMIC DNA]</scope>
    <source>
        <strain evidence="2">JCA_2017</strain>
    </source>
</reference>
<dbReference type="InterPro" id="IPR013103">
    <property type="entry name" value="RVT_2"/>
</dbReference>
<evidence type="ECO:0000313" key="2">
    <source>
        <dbReference type="EMBL" id="RDX65892.1"/>
    </source>
</evidence>
<sequence>MTNYEVKKFDQREDSLTNLVLFSDCDPLTFDKVVQHPKMEKTMDEEISSIERNNTWELTKLPKGHKTIDNGEMDKLKACLVEKGFKQEFGVDYKEVFAPIAQLDTIKLTNALAA</sequence>
<comment type="caution">
    <text evidence="2">The sequence shown here is derived from an EMBL/GenBank/DDBJ whole genome shotgun (WGS) entry which is preliminary data.</text>
</comment>
<feature type="non-terminal residue" evidence="2">
    <location>
        <position position="1"/>
    </location>
</feature>
<dbReference type="AlphaFoldDB" id="A0A371EIL6"/>
<protein>
    <recommendedName>
        <fullName evidence="1">Reverse transcriptase Ty1/copia-type domain-containing protein</fullName>
    </recommendedName>
</protein>
<dbReference type="Proteomes" id="UP000257109">
    <property type="component" value="Unassembled WGS sequence"/>
</dbReference>
<proteinExistence type="predicted"/>